<gene>
    <name evidence="2" type="ORF">NIES267_51390</name>
</gene>
<reference evidence="2 3" key="1">
    <citation type="submission" date="2017-06" db="EMBL/GenBank/DDBJ databases">
        <title>Genome sequencing of cyanobaciteial culture collection at National Institute for Environmental Studies (NIES).</title>
        <authorList>
            <person name="Hirose Y."/>
            <person name="Shimura Y."/>
            <person name="Fujisawa T."/>
            <person name="Nakamura Y."/>
            <person name="Kawachi M."/>
        </authorList>
    </citation>
    <scope>NUCLEOTIDE SEQUENCE [LARGE SCALE GENOMIC DNA]</scope>
    <source>
        <strain evidence="2 3">NIES-267</strain>
    </source>
</reference>
<accession>A0A1Z4LX26</accession>
<dbReference type="EMBL" id="AP018227">
    <property type="protein sequence ID" value="BAY85638.1"/>
    <property type="molecule type" value="Genomic_DNA"/>
</dbReference>
<evidence type="ECO:0000313" key="3">
    <source>
        <dbReference type="Proteomes" id="UP000218418"/>
    </source>
</evidence>
<dbReference type="InterPro" id="IPR025272">
    <property type="entry name" value="SocA_Panacea"/>
</dbReference>
<dbReference type="Pfam" id="PF13274">
    <property type="entry name" value="SocA_Panacea"/>
    <property type="match status" value="1"/>
</dbReference>
<proteinExistence type="predicted"/>
<keyword evidence="3" id="KW-1185">Reference proteome</keyword>
<protein>
    <recommendedName>
        <fullName evidence="1">Antitoxin SocA-like Panacea domain-containing protein</fullName>
    </recommendedName>
</protein>
<evidence type="ECO:0000313" key="2">
    <source>
        <dbReference type="EMBL" id="BAY85638.1"/>
    </source>
</evidence>
<name>A0A1Z4LX26_9CYAN</name>
<dbReference type="Proteomes" id="UP000218418">
    <property type="component" value="Chromosome"/>
</dbReference>
<organism evidence="2 3">
    <name type="scientific">Calothrix parasitica NIES-267</name>
    <dbReference type="NCBI Taxonomy" id="1973488"/>
    <lineage>
        <taxon>Bacteria</taxon>
        <taxon>Bacillati</taxon>
        <taxon>Cyanobacteriota</taxon>
        <taxon>Cyanophyceae</taxon>
        <taxon>Nostocales</taxon>
        <taxon>Calotrichaceae</taxon>
        <taxon>Calothrix</taxon>
    </lineage>
</organism>
<sequence length="154" mass="18348">MVKVQDIADYFIWLANYTGSFISNLKLQKLVYYSQAWYLAIHDRPLFDEDFEAWIHGPVIRELYNEYCEFKWKPILKEVEEPRFTEEIKQFLSEVADVYFSLDAYELEQMTRSEAPWIEARGDLPTDASCDEVISKESMREYFKPRVEEEDSAA</sequence>
<dbReference type="AlphaFoldDB" id="A0A1Z4LX26"/>
<evidence type="ECO:0000259" key="1">
    <source>
        <dbReference type="Pfam" id="PF13274"/>
    </source>
</evidence>
<dbReference type="OrthoDB" id="9799173at2"/>
<feature type="domain" description="Antitoxin SocA-like Panacea" evidence="1">
    <location>
        <begin position="27"/>
        <end position="117"/>
    </location>
</feature>